<protein>
    <submittedName>
        <fullName evidence="5">Sugar ABC transporter ATP-binding protein</fullName>
    </submittedName>
</protein>
<keyword evidence="1" id="KW-0813">Transport</keyword>
<dbReference type="OrthoDB" id="9804819at2"/>
<accession>A0A098MFZ9</accession>
<dbReference type="Gene3D" id="3.40.50.300">
    <property type="entry name" value="P-loop containing nucleotide triphosphate hydrolases"/>
    <property type="match status" value="1"/>
</dbReference>
<dbReference type="Pfam" id="PF00005">
    <property type="entry name" value="ABC_tran"/>
    <property type="match status" value="1"/>
</dbReference>
<dbReference type="RefSeq" id="WP_036652731.1">
    <property type="nucleotide sequence ID" value="NZ_JQCR01000002.1"/>
</dbReference>
<dbReference type="SUPFAM" id="SSF52540">
    <property type="entry name" value="P-loop containing nucleoside triphosphate hydrolases"/>
    <property type="match status" value="1"/>
</dbReference>
<gene>
    <name evidence="5" type="ORF">PWYN_14805</name>
</gene>
<dbReference type="GO" id="GO:0005524">
    <property type="term" value="F:ATP binding"/>
    <property type="evidence" value="ECO:0007669"/>
    <property type="project" value="UniProtKB-KW"/>
</dbReference>
<keyword evidence="6" id="KW-1185">Reference proteome</keyword>
<keyword evidence="3 5" id="KW-0067">ATP-binding</keyword>
<evidence type="ECO:0000313" key="6">
    <source>
        <dbReference type="Proteomes" id="UP000029734"/>
    </source>
</evidence>
<comment type="caution">
    <text evidence="5">The sequence shown here is derived from an EMBL/GenBank/DDBJ whole genome shotgun (WGS) entry which is preliminary data.</text>
</comment>
<dbReference type="STRING" id="268407.PWYN_14805"/>
<dbReference type="InterPro" id="IPR027417">
    <property type="entry name" value="P-loop_NTPase"/>
</dbReference>
<dbReference type="EMBL" id="JQCR01000002">
    <property type="protein sequence ID" value="KGE20467.1"/>
    <property type="molecule type" value="Genomic_DNA"/>
</dbReference>
<dbReference type="PANTHER" id="PTHR42711">
    <property type="entry name" value="ABC TRANSPORTER ATP-BINDING PROTEIN"/>
    <property type="match status" value="1"/>
</dbReference>
<dbReference type="PROSITE" id="PS00211">
    <property type="entry name" value="ABC_TRANSPORTER_1"/>
    <property type="match status" value="1"/>
</dbReference>
<evidence type="ECO:0000256" key="3">
    <source>
        <dbReference type="ARBA" id="ARBA00022840"/>
    </source>
</evidence>
<evidence type="ECO:0000313" key="5">
    <source>
        <dbReference type="EMBL" id="KGE20467.1"/>
    </source>
</evidence>
<evidence type="ECO:0000256" key="2">
    <source>
        <dbReference type="ARBA" id="ARBA00022741"/>
    </source>
</evidence>
<dbReference type="Proteomes" id="UP000029734">
    <property type="component" value="Unassembled WGS sequence"/>
</dbReference>
<dbReference type="InterPro" id="IPR003439">
    <property type="entry name" value="ABC_transporter-like_ATP-bd"/>
</dbReference>
<dbReference type="InterPro" id="IPR017871">
    <property type="entry name" value="ABC_transporter-like_CS"/>
</dbReference>
<dbReference type="SMART" id="SM00382">
    <property type="entry name" value="AAA"/>
    <property type="match status" value="1"/>
</dbReference>
<dbReference type="PANTHER" id="PTHR42711:SF1">
    <property type="entry name" value="ABC-TRANSPORT PROTEIN, ATP-BINDING COMPONENT"/>
    <property type="match status" value="1"/>
</dbReference>
<reference evidence="5 6" key="1">
    <citation type="submission" date="2014-08" db="EMBL/GenBank/DDBJ databases">
        <authorList>
            <person name="den Bakker H.C."/>
        </authorList>
    </citation>
    <scope>NUCLEOTIDE SEQUENCE [LARGE SCALE GENOMIC DNA]</scope>
    <source>
        <strain evidence="5 6">DSM 18334</strain>
    </source>
</reference>
<dbReference type="eggNOG" id="COG4586">
    <property type="taxonomic scope" value="Bacteria"/>
</dbReference>
<dbReference type="InterPro" id="IPR050763">
    <property type="entry name" value="ABC_transporter_ATP-binding"/>
</dbReference>
<dbReference type="GO" id="GO:0016887">
    <property type="term" value="F:ATP hydrolysis activity"/>
    <property type="evidence" value="ECO:0007669"/>
    <property type="project" value="InterPro"/>
</dbReference>
<reference evidence="5 6" key="2">
    <citation type="submission" date="2014-10" db="EMBL/GenBank/DDBJ databases">
        <title>Comparative genomics of the Paenibacillus odorifer group.</title>
        <authorList>
            <person name="Tsai Y.-C."/>
            <person name="Martin N."/>
            <person name="Korlach J."/>
            <person name="Wiedmann M."/>
        </authorList>
    </citation>
    <scope>NUCLEOTIDE SEQUENCE [LARGE SCALE GENOMIC DNA]</scope>
    <source>
        <strain evidence="5 6">DSM 18334</strain>
    </source>
</reference>
<organism evidence="5 6">
    <name type="scientific">Paenibacillus wynnii</name>
    <dbReference type="NCBI Taxonomy" id="268407"/>
    <lineage>
        <taxon>Bacteria</taxon>
        <taxon>Bacillati</taxon>
        <taxon>Bacillota</taxon>
        <taxon>Bacilli</taxon>
        <taxon>Bacillales</taxon>
        <taxon>Paenibacillaceae</taxon>
        <taxon>Paenibacillus</taxon>
    </lineage>
</organism>
<proteinExistence type="predicted"/>
<feature type="domain" description="ABC transporter" evidence="4">
    <location>
        <begin position="17"/>
        <end position="257"/>
    </location>
</feature>
<dbReference type="PROSITE" id="PS50893">
    <property type="entry name" value="ABC_TRANSPORTER_2"/>
    <property type="match status" value="1"/>
</dbReference>
<sequence>MSIIEARQLSKSFMQAVKDPGLKGAVKHLFIPKHIEKIAVQPLDLTVEAGETVAYVGPNGAGKSTTLKMLTGILVPSSGTVTVNGISPHKNRMQNAAQIGAVFGQRTQLWWDIPITESFSLLKDIYQIPDSVYKTNLEQFIELLGMNEFIHLSARKLSLGQRMRADLAASLLHNPPILYLDEPTIGLDVSVKQKIREFIKKINLEQQTTVMLTTHDLGDIEDLCKRLIIIDHGSIIYDGSLQEVKSRFATERVIFFQVSSPLPDLFRKLKQSDGMKLDIQSELEFSVSFDRYEYTASEVVSRVMEHGEVVDFRMEDASIEQVIKSVYDGKLNLNSSRNSEGELVSCL</sequence>
<dbReference type="InterPro" id="IPR003593">
    <property type="entry name" value="AAA+_ATPase"/>
</dbReference>
<keyword evidence="2" id="KW-0547">Nucleotide-binding</keyword>
<evidence type="ECO:0000256" key="1">
    <source>
        <dbReference type="ARBA" id="ARBA00022448"/>
    </source>
</evidence>
<evidence type="ECO:0000259" key="4">
    <source>
        <dbReference type="PROSITE" id="PS50893"/>
    </source>
</evidence>
<dbReference type="AlphaFoldDB" id="A0A098MFZ9"/>
<name>A0A098MFZ9_9BACL</name>